<dbReference type="Pfam" id="PF00701">
    <property type="entry name" value="DHDPS"/>
    <property type="match status" value="1"/>
</dbReference>
<dbReference type="PRINTS" id="PR00146">
    <property type="entry name" value="DHPICSNTHASE"/>
</dbReference>
<dbReference type="Proteomes" id="UP000286732">
    <property type="component" value="Unassembled WGS sequence"/>
</dbReference>
<organism evidence="5 6">
    <name type="scientific">SAR324 cluster bacterium</name>
    <dbReference type="NCBI Taxonomy" id="2024889"/>
    <lineage>
        <taxon>Bacteria</taxon>
        <taxon>Deltaproteobacteria</taxon>
        <taxon>SAR324 cluster</taxon>
    </lineage>
</organism>
<name>A0A432G2G0_9DELT</name>
<dbReference type="AlphaFoldDB" id="A0A432G2G0"/>
<dbReference type="CDD" id="cd00408">
    <property type="entry name" value="DHDPS-like"/>
    <property type="match status" value="1"/>
</dbReference>
<evidence type="ECO:0000256" key="2">
    <source>
        <dbReference type="PIRNR" id="PIRNR001365"/>
    </source>
</evidence>
<comment type="similarity">
    <text evidence="2">Belongs to the DapA family.</text>
</comment>
<sequence length="305" mass="33752">MNRPLNGVYTASLTPLTASFEPNLPALVRHAQWLLESGSDGVALLGSTGEANSLTIEQRLAIIELSAKKLPTDSLMMGTGSCALQDAVHLTKASIDAGVYTVLVLPPFYYKPQSDKSVLRFFSELISIVDDPRLRIIFYNFPKLSGYNFSVKILQELKQRFGDIAAGIKDSSGEWKNMLGIVQNIPDFMVYTGTETLLLDILKKGGAGCITATANLIAPECQRVYQAWKNNKQKVAEQAQINLTDLRKTLENYPLVSELKSLFASKTNAEEWENMLPPFAPILDKQVEELTEQIKGLGLDLKLRL</sequence>
<dbReference type="PANTHER" id="PTHR12128:SF67">
    <property type="entry name" value="BLR3884 PROTEIN"/>
    <property type="match status" value="1"/>
</dbReference>
<protein>
    <submittedName>
        <fullName evidence="5">Dihydrodipicolinate synthase family protein</fullName>
    </submittedName>
</protein>
<feature type="binding site" evidence="4">
    <location>
        <position position="210"/>
    </location>
    <ligand>
        <name>pyruvate</name>
        <dbReference type="ChEBI" id="CHEBI:15361"/>
    </ligand>
</feature>
<dbReference type="Gene3D" id="3.20.20.70">
    <property type="entry name" value="Aldolase class I"/>
    <property type="match status" value="1"/>
</dbReference>
<dbReference type="SMART" id="SM01130">
    <property type="entry name" value="DHDPS"/>
    <property type="match status" value="1"/>
</dbReference>
<accession>A0A432G2G0</accession>
<feature type="active site" description="Proton donor/acceptor" evidence="3">
    <location>
        <position position="139"/>
    </location>
</feature>
<proteinExistence type="inferred from homology"/>
<evidence type="ECO:0000313" key="6">
    <source>
        <dbReference type="Proteomes" id="UP000286732"/>
    </source>
</evidence>
<evidence type="ECO:0000256" key="4">
    <source>
        <dbReference type="PIRSR" id="PIRSR001365-2"/>
    </source>
</evidence>
<feature type="binding site" evidence="4">
    <location>
        <position position="48"/>
    </location>
    <ligand>
        <name>pyruvate</name>
        <dbReference type="ChEBI" id="CHEBI:15361"/>
    </ligand>
</feature>
<dbReference type="InterPro" id="IPR002220">
    <property type="entry name" value="DapA-like"/>
</dbReference>
<dbReference type="GO" id="GO:0008840">
    <property type="term" value="F:4-hydroxy-tetrahydrodipicolinate synthase activity"/>
    <property type="evidence" value="ECO:0007669"/>
    <property type="project" value="TreeGrafter"/>
</dbReference>
<comment type="caution">
    <text evidence="5">The sequence shown here is derived from an EMBL/GenBank/DDBJ whole genome shotgun (WGS) entry which is preliminary data.</text>
</comment>
<dbReference type="SUPFAM" id="SSF51569">
    <property type="entry name" value="Aldolase"/>
    <property type="match status" value="1"/>
</dbReference>
<gene>
    <name evidence="5" type="ORF">DSY98_08655</name>
</gene>
<evidence type="ECO:0000313" key="5">
    <source>
        <dbReference type="EMBL" id="RTZ77650.1"/>
    </source>
</evidence>
<feature type="active site" description="Schiff-base intermediate with substrate" evidence="3">
    <location>
        <position position="169"/>
    </location>
</feature>
<dbReference type="PIRSF" id="PIRSF001365">
    <property type="entry name" value="DHDPS"/>
    <property type="match status" value="1"/>
</dbReference>
<evidence type="ECO:0000256" key="3">
    <source>
        <dbReference type="PIRSR" id="PIRSR001365-1"/>
    </source>
</evidence>
<dbReference type="InterPro" id="IPR013785">
    <property type="entry name" value="Aldolase_TIM"/>
</dbReference>
<keyword evidence="1 2" id="KW-0456">Lyase</keyword>
<dbReference type="EMBL" id="QNZM01000334">
    <property type="protein sequence ID" value="RTZ77650.1"/>
    <property type="molecule type" value="Genomic_DNA"/>
</dbReference>
<evidence type="ECO:0000256" key="1">
    <source>
        <dbReference type="ARBA" id="ARBA00023239"/>
    </source>
</evidence>
<reference evidence="5 6" key="1">
    <citation type="submission" date="2018-06" db="EMBL/GenBank/DDBJ databases">
        <title>Combined omics and stable isotope probing to characterize newly discovered Mariana Back-Arc vent microbial communities.</title>
        <authorList>
            <person name="Trembath-Reichert E."/>
            <person name="Huber J.A."/>
        </authorList>
    </citation>
    <scope>NUCLEOTIDE SEQUENCE [LARGE SCALE GENOMIC DNA]</scope>
    <source>
        <strain evidence="5">MAG 63_2</strain>
    </source>
</reference>
<dbReference type="PANTHER" id="PTHR12128">
    <property type="entry name" value="DIHYDRODIPICOLINATE SYNTHASE"/>
    <property type="match status" value="1"/>
</dbReference>